<proteinExistence type="predicted"/>
<dbReference type="STRING" id="494026.PGLA_04870"/>
<dbReference type="InterPro" id="IPR011008">
    <property type="entry name" value="Dimeric_a/b-barrel"/>
</dbReference>
<organism evidence="1 2">
    <name type="scientific">Paenibacillus glacialis</name>
    <dbReference type="NCBI Taxonomy" id="494026"/>
    <lineage>
        <taxon>Bacteria</taxon>
        <taxon>Bacillati</taxon>
        <taxon>Bacillota</taxon>
        <taxon>Bacilli</taxon>
        <taxon>Bacillales</taxon>
        <taxon>Paenibacillaceae</taxon>
        <taxon>Paenibacillus</taxon>
    </lineage>
</organism>
<reference evidence="1 2" key="1">
    <citation type="submission" date="2016-03" db="EMBL/GenBank/DDBJ databases">
        <title>Draft genome sequence of Paenibacillus glacialis DSM 22343.</title>
        <authorList>
            <person name="Shin S.-K."/>
            <person name="Yi H."/>
        </authorList>
    </citation>
    <scope>NUCLEOTIDE SEQUENCE [LARGE SCALE GENOMIC DNA]</scope>
    <source>
        <strain evidence="1 2">DSM 22343</strain>
    </source>
</reference>
<name>A0A168MJC1_9BACL</name>
<dbReference type="EMBL" id="LVJH01000006">
    <property type="protein sequence ID" value="OAB44749.1"/>
    <property type="molecule type" value="Genomic_DNA"/>
</dbReference>
<evidence type="ECO:0000313" key="1">
    <source>
        <dbReference type="EMBL" id="OAB44749.1"/>
    </source>
</evidence>
<keyword evidence="2" id="KW-1185">Reference proteome</keyword>
<dbReference type="Proteomes" id="UP000076967">
    <property type="component" value="Unassembled WGS sequence"/>
</dbReference>
<dbReference type="SUPFAM" id="SSF54909">
    <property type="entry name" value="Dimeric alpha+beta barrel"/>
    <property type="match status" value="1"/>
</dbReference>
<accession>A0A168MJC1</accession>
<evidence type="ECO:0008006" key="3">
    <source>
        <dbReference type="Google" id="ProtNLM"/>
    </source>
</evidence>
<dbReference type="AlphaFoldDB" id="A0A168MJC1"/>
<protein>
    <recommendedName>
        <fullName evidence="3">ABM domain-containing protein</fullName>
    </recommendedName>
</protein>
<gene>
    <name evidence="1" type="ORF">PGLA_04870</name>
</gene>
<comment type="caution">
    <text evidence="1">The sequence shown here is derived from an EMBL/GenBank/DDBJ whole genome shotgun (WGS) entry which is preliminary data.</text>
</comment>
<dbReference type="RefSeq" id="WP_068529574.1">
    <property type="nucleotide sequence ID" value="NZ_LVJH01000006.1"/>
</dbReference>
<evidence type="ECO:0000313" key="2">
    <source>
        <dbReference type="Proteomes" id="UP000076967"/>
    </source>
</evidence>
<sequence length="96" mass="11036">MNQELFSVKTAHLERQTEGKVFGRKVTGVYKPSLIKEAVSVSHSILPLVRQQPGFIGVFLFVKPTGENFSISVWEKEDDSEFNIEYGWWMDQSQKV</sequence>